<evidence type="ECO:0000313" key="1">
    <source>
        <dbReference type="EMBL" id="ONF94244.1"/>
    </source>
</evidence>
<sequence length="69" mass="8096">MRTNAQFSVVVSSTYHMTVFEIVSNGASIKSKDSRLKIKFLHEIAVLRLINQMRNSFYRGSHFLFPFWI</sequence>
<gene>
    <name evidence="1" type="ORF">BWD14_02865</name>
</gene>
<name>A0AB73N030_9LEPT</name>
<dbReference type="Proteomes" id="UP000189337">
    <property type="component" value="Unassembled WGS sequence"/>
</dbReference>
<dbReference type="EMBL" id="MTSU01000002">
    <property type="protein sequence ID" value="ONF94244.1"/>
    <property type="molecule type" value="Genomic_DNA"/>
</dbReference>
<accession>A0AB73N030</accession>
<reference evidence="1 2" key="1">
    <citation type="submission" date="2017-01" db="EMBL/GenBank/DDBJ databases">
        <title>Comparative genomic analysis of Brazilian Leptospira santarosai.</title>
        <authorList>
            <person name="Moreno L.Z."/>
            <person name="Miraglia F."/>
            <person name="Kremer F.S."/>
            <person name="Eslabao M.R."/>
            <person name="Lilenbaum W."/>
            <person name="Dellagostin O.A."/>
            <person name="Moreno A.M."/>
        </authorList>
    </citation>
    <scope>NUCLEOTIDE SEQUENCE [LARGE SCALE GENOMIC DNA]</scope>
    <source>
        <strain evidence="1 2">M52/8-19</strain>
    </source>
</reference>
<organism evidence="1 2">
    <name type="scientific">Leptospira santarosai</name>
    <dbReference type="NCBI Taxonomy" id="28183"/>
    <lineage>
        <taxon>Bacteria</taxon>
        <taxon>Pseudomonadati</taxon>
        <taxon>Spirochaetota</taxon>
        <taxon>Spirochaetia</taxon>
        <taxon>Leptospirales</taxon>
        <taxon>Leptospiraceae</taxon>
        <taxon>Leptospira</taxon>
    </lineage>
</organism>
<protein>
    <submittedName>
        <fullName evidence="1">Uncharacterized protein</fullName>
    </submittedName>
</protein>
<comment type="caution">
    <text evidence="1">The sequence shown here is derived from an EMBL/GenBank/DDBJ whole genome shotgun (WGS) entry which is preliminary data.</text>
</comment>
<dbReference type="AlphaFoldDB" id="A0AB73N030"/>
<evidence type="ECO:0000313" key="2">
    <source>
        <dbReference type="Proteomes" id="UP000189337"/>
    </source>
</evidence>
<proteinExistence type="predicted"/>